<reference evidence="2" key="2">
    <citation type="journal article" date="2023" name="Int. J. Mol. Sci.">
        <title>De Novo Assembly and Annotation of 11 Diverse Shrub Willow (Salix) Genomes Reveals Novel Gene Organization in Sex-Linked Regions.</title>
        <authorList>
            <person name="Hyden B."/>
            <person name="Feng K."/>
            <person name="Yates T.B."/>
            <person name="Jawdy S."/>
            <person name="Cereghino C."/>
            <person name="Smart L.B."/>
            <person name="Muchero W."/>
        </authorList>
    </citation>
    <scope>NUCLEOTIDE SEQUENCE</scope>
    <source>
        <tissue evidence="2">Shoot tip</tissue>
    </source>
</reference>
<dbReference type="PANTHER" id="PTHR33133">
    <property type="entry name" value="OS08G0107100 PROTEIN-RELATED"/>
    <property type="match status" value="1"/>
</dbReference>
<dbReference type="Proteomes" id="UP001151532">
    <property type="component" value="Chromosome 5"/>
</dbReference>
<protein>
    <submittedName>
        <fullName evidence="2">PROTEIN putative-RELATED</fullName>
    </submittedName>
</protein>
<keyword evidence="1" id="KW-1133">Transmembrane helix</keyword>
<accession>A0A9Q0WVV9</accession>
<keyword evidence="3" id="KW-1185">Reference proteome</keyword>
<dbReference type="EMBL" id="JAPFFK010000002">
    <property type="protein sequence ID" value="KAJ6774139.1"/>
    <property type="molecule type" value="Genomic_DNA"/>
</dbReference>
<evidence type="ECO:0000313" key="2">
    <source>
        <dbReference type="EMBL" id="KAJ6774139.1"/>
    </source>
</evidence>
<organism evidence="2 3">
    <name type="scientific">Salix purpurea</name>
    <name type="common">Purple osier willow</name>
    <dbReference type="NCBI Taxonomy" id="77065"/>
    <lineage>
        <taxon>Eukaryota</taxon>
        <taxon>Viridiplantae</taxon>
        <taxon>Streptophyta</taxon>
        <taxon>Embryophyta</taxon>
        <taxon>Tracheophyta</taxon>
        <taxon>Spermatophyta</taxon>
        <taxon>Magnoliopsida</taxon>
        <taxon>eudicotyledons</taxon>
        <taxon>Gunneridae</taxon>
        <taxon>Pentapetalae</taxon>
        <taxon>rosids</taxon>
        <taxon>fabids</taxon>
        <taxon>Malpighiales</taxon>
        <taxon>Salicaceae</taxon>
        <taxon>Saliceae</taxon>
        <taxon>Salix</taxon>
    </lineage>
</organism>
<feature type="transmembrane region" description="Helical" evidence="1">
    <location>
        <begin position="56"/>
        <end position="85"/>
    </location>
</feature>
<feature type="transmembrane region" description="Helical" evidence="1">
    <location>
        <begin position="12"/>
        <end position="35"/>
    </location>
</feature>
<dbReference type="PANTHER" id="PTHR33133:SF51">
    <property type="entry name" value="THH1_TOM1_TOM3 DOMAIN-CONTAINING PROTEIN"/>
    <property type="match status" value="1"/>
</dbReference>
<evidence type="ECO:0000313" key="3">
    <source>
        <dbReference type="Proteomes" id="UP001151532"/>
    </source>
</evidence>
<proteinExistence type="predicted"/>
<evidence type="ECO:0000256" key="1">
    <source>
        <dbReference type="SAM" id="Phobius"/>
    </source>
</evidence>
<dbReference type="AlphaFoldDB" id="A0A9Q0WVV9"/>
<sequence>MGLFLALQSCLLSPFLLIFSLLSTAAVVYTIACIYTAREVTFKKVMSVVPKVWKRLMITFLSIFIAVFLYNVVSILVLITCVFLIDPSPSKCSSNSRVFWYSILHGACVHDHNLAIGKCCVSVGRGFWN</sequence>
<comment type="caution">
    <text evidence="2">The sequence shown here is derived from an EMBL/GenBank/DDBJ whole genome shotgun (WGS) entry which is preliminary data.</text>
</comment>
<keyword evidence="1" id="KW-0472">Membrane</keyword>
<name>A0A9Q0WVV9_SALPP</name>
<reference evidence="2" key="1">
    <citation type="submission" date="2022-11" db="EMBL/GenBank/DDBJ databases">
        <authorList>
            <person name="Hyden B.L."/>
            <person name="Feng K."/>
            <person name="Yates T."/>
            <person name="Jawdy S."/>
            <person name="Smart L.B."/>
            <person name="Muchero W."/>
        </authorList>
    </citation>
    <scope>NUCLEOTIDE SEQUENCE</scope>
    <source>
        <tissue evidence="2">Shoot tip</tissue>
    </source>
</reference>
<keyword evidence="1" id="KW-0812">Transmembrane</keyword>
<gene>
    <name evidence="2" type="ORF">OIU79_017549</name>
</gene>
<dbReference type="OrthoDB" id="1908649at2759"/>